<proteinExistence type="predicted"/>
<reference evidence="1" key="1">
    <citation type="submission" date="2014-11" db="EMBL/GenBank/DDBJ databases">
        <authorList>
            <person name="Amaro Gonzalez C."/>
        </authorList>
    </citation>
    <scope>NUCLEOTIDE SEQUENCE</scope>
</reference>
<accession>A0A0E9XFE2</accession>
<dbReference type="EMBL" id="GBXM01008007">
    <property type="protein sequence ID" value="JAI00571.1"/>
    <property type="molecule type" value="Transcribed_RNA"/>
</dbReference>
<dbReference type="AlphaFoldDB" id="A0A0E9XFE2"/>
<reference evidence="1" key="2">
    <citation type="journal article" date="2015" name="Fish Shellfish Immunol.">
        <title>Early steps in the European eel (Anguilla anguilla)-Vibrio vulnificus interaction in the gills: Role of the RtxA13 toxin.</title>
        <authorList>
            <person name="Callol A."/>
            <person name="Pajuelo D."/>
            <person name="Ebbesson L."/>
            <person name="Teles M."/>
            <person name="MacKenzie S."/>
            <person name="Amaro C."/>
        </authorList>
    </citation>
    <scope>NUCLEOTIDE SEQUENCE</scope>
</reference>
<organism evidence="1">
    <name type="scientific">Anguilla anguilla</name>
    <name type="common">European freshwater eel</name>
    <name type="synonym">Muraena anguilla</name>
    <dbReference type="NCBI Taxonomy" id="7936"/>
    <lineage>
        <taxon>Eukaryota</taxon>
        <taxon>Metazoa</taxon>
        <taxon>Chordata</taxon>
        <taxon>Craniata</taxon>
        <taxon>Vertebrata</taxon>
        <taxon>Euteleostomi</taxon>
        <taxon>Actinopterygii</taxon>
        <taxon>Neopterygii</taxon>
        <taxon>Teleostei</taxon>
        <taxon>Anguilliformes</taxon>
        <taxon>Anguillidae</taxon>
        <taxon>Anguilla</taxon>
    </lineage>
</organism>
<protein>
    <submittedName>
        <fullName evidence="1">Uncharacterized protein</fullName>
    </submittedName>
</protein>
<sequence length="38" mass="4358">MSETVVGCNIKCLVILTGLWPVIWCNVHNQFKFRASFC</sequence>
<name>A0A0E9XFE2_ANGAN</name>
<evidence type="ECO:0000313" key="1">
    <source>
        <dbReference type="EMBL" id="JAI00571.1"/>
    </source>
</evidence>